<evidence type="ECO:0000313" key="5">
    <source>
        <dbReference type="Proteomes" id="UP001485459"/>
    </source>
</evidence>
<proteinExistence type="predicted"/>
<organism evidence="4 5">
    <name type="scientific">Chitinophaga pollutisoli</name>
    <dbReference type="NCBI Taxonomy" id="3133966"/>
    <lineage>
        <taxon>Bacteria</taxon>
        <taxon>Pseudomonadati</taxon>
        <taxon>Bacteroidota</taxon>
        <taxon>Chitinophagia</taxon>
        <taxon>Chitinophagales</taxon>
        <taxon>Chitinophagaceae</taxon>
        <taxon>Chitinophaga</taxon>
    </lineage>
</organism>
<dbReference type="InterPro" id="IPR012373">
    <property type="entry name" value="Ferrdict_sens_TM"/>
</dbReference>
<sequence>MSHLQPDEALYSLLCKYLLNEAEAPERAWVDAWRKEGPANEAALAAIQRLLEAPAPAIRDFGISTGSSWDRLRATVTAQPATAAPEADIVPLRRKNTWWIAAATVAVLLMAGFWGLKRLGAGEQSFSGGQTAALNDGSRVQLAGNSTLTVDDDFGEAERRVRMSGKADFDIAPAAGKPFIVEAGGTEIKVLGTRFSVSFDTTLFIQVESGKIQVTDPSLGEPVVMTQGMSLRRNGADGGFEVSSGQSDHPMVFRDVPFGLVLETVEKRYHVNISVADPAMLEKRITVHFSGESVEEVIDALAYMVSASVESPTPGSYMLQPL</sequence>
<feature type="transmembrane region" description="Helical" evidence="1">
    <location>
        <begin position="98"/>
        <end position="116"/>
    </location>
</feature>
<evidence type="ECO:0000313" key="4">
    <source>
        <dbReference type="EMBL" id="WZN43357.1"/>
    </source>
</evidence>
<gene>
    <name evidence="4" type="ORF">WJU16_09970</name>
</gene>
<dbReference type="PIRSF" id="PIRSF018266">
    <property type="entry name" value="FecR"/>
    <property type="match status" value="1"/>
</dbReference>
<protein>
    <submittedName>
        <fullName evidence="4">FecR domain-containing protein</fullName>
    </submittedName>
</protein>
<dbReference type="PANTHER" id="PTHR30273">
    <property type="entry name" value="PERIPLASMIC SIGNAL SENSOR AND SIGMA FACTOR ACTIVATOR FECR-RELATED"/>
    <property type="match status" value="1"/>
</dbReference>
<feature type="domain" description="FecR protein" evidence="2">
    <location>
        <begin position="132"/>
        <end position="212"/>
    </location>
</feature>
<keyword evidence="5" id="KW-1185">Reference proteome</keyword>
<keyword evidence="1" id="KW-0812">Transmembrane</keyword>
<evidence type="ECO:0000256" key="1">
    <source>
        <dbReference type="SAM" id="Phobius"/>
    </source>
</evidence>
<dbReference type="Proteomes" id="UP001485459">
    <property type="component" value="Chromosome"/>
</dbReference>
<keyword evidence="1" id="KW-0472">Membrane</keyword>
<dbReference type="EMBL" id="CP149822">
    <property type="protein sequence ID" value="WZN43357.1"/>
    <property type="molecule type" value="Genomic_DNA"/>
</dbReference>
<reference evidence="5" key="1">
    <citation type="submission" date="2024-03" db="EMBL/GenBank/DDBJ databases">
        <title>Chitinophaga horti sp. nov., isolated from garden soil.</title>
        <authorList>
            <person name="Lee D.S."/>
            <person name="Han D.M."/>
            <person name="Baek J.H."/>
            <person name="Choi D.G."/>
            <person name="Jeon J.H."/>
            <person name="Jeon C.O."/>
        </authorList>
    </citation>
    <scope>NUCLEOTIDE SEQUENCE [LARGE SCALE GENOMIC DNA]</scope>
    <source>
        <strain evidence="5">GPA1</strain>
    </source>
</reference>
<evidence type="ECO:0000259" key="2">
    <source>
        <dbReference type="Pfam" id="PF04773"/>
    </source>
</evidence>
<dbReference type="InterPro" id="IPR006860">
    <property type="entry name" value="FecR"/>
</dbReference>
<dbReference type="RefSeq" id="WP_341838169.1">
    <property type="nucleotide sequence ID" value="NZ_CP149822.1"/>
</dbReference>
<name>A0ABZ2YVT0_9BACT</name>
<dbReference type="Pfam" id="PF04773">
    <property type="entry name" value="FecR"/>
    <property type="match status" value="1"/>
</dbReference>
<dbReference type="Gene3D" id="3.55.50.30">
    <property type="match status" value="1"/>
</dbReference>
<evidence type="ECO:0000259" key="3">
    <source>
        <dbReference type="Pfam" id="PF16344"/>
    </source>
</evidence>
<dbReference type="InterPro" id="IPR032508">
    <property type="entry name" value="FecR_C"/>
</dbReference>
<keyword evidence="1" id="KW-1133">Transmembrane helix</keyword>
<dbReference type="Gene3D" id="2.60.120.1440">
    <property type="match status" value="1"/>
</dbReference>
<dbReference type="PANTHER" id="PTHR30273:SF2">
    <property type="entry name" value="PROTEIN FECR"/>
    <property type="match status" value="1"/>
</dbReference>
<dbReference type="Pfam" id="PF16344">
    <property type="entry name" value="FecR_C"/>
    <property type="match status" value="1"/>
</dbReference>
<accession>A0ABZ2YVT0</accession>
<feature type="domain" description="Protein FecR C-terminal" evidence="3">
    <location>
        <begin position="251"/>
        <end position="304"/>
    </location>
</feature>